<keyword evidence="3" id="KW-0687">Ribonucleoprotein</keyword>
<dbReference type="InterPro" id="IPR002677">
    <property type="entry name" value="Ribosomal_bL32"/>
</dbReference>
<evidence type="ECO:0000313" key="5">
    <source>
        <dbReference type="Proteomes" id="UP000241769"/>
    </source>
</evidence>
<dbReference type="GO" id="GO:0006412">
    <property type="term" value="P:translation"/>
    <property type="evidence" value="ECO:0007669"/>
    <property type="project" value="InterPro"/>
</dbReference>
<comment type="caution">
    <text evidence="4">The sequence shown here is derived from an EMBL/GenBank/DDBJ whole genome shotgun (WGS) entry which is preliminary data.</text>
</comment>
<comment type="similarity">
    <text evidence="1">Belongs to the bacterial ribosomal protein bL32 family.</text>
</comment>
<dbReference type="InParanoid" id="A0A2P6NVB1"/>
<reference evidence="4 5" key="1">
    <citation type="journal article" date="2018" name="Genome Biol. Evol.">
        <title>Multiple Roots of Fruiting Body Formation in Amoebozoa.</title>
        <authorList>
            <person name="Hillmann F."/>
            <person name="Forbes G."/>
            <person name="Novohradska S."/>
            <person name="Ferling I."/>
            <person name="Riege K."/>
            <person name="Groth M."/>
            <person name="Westermann M."/>
            <person name="Marz M."/>
            <person name="Spaller T."/>
            <person name="Winckler T."/>
            <person name="Schaap P."/>
            <person name="Glockner G."/>
        </authorList>
    </citation>
    <scope>NUCLEOTIDE SEQUENCE [LARGE SCALE GENOMIC DNA]</scope>
    <source>
        <strain evidence="4 5">Jena</strain>
    </source>
</reference>
<dbReference type="Pfam" id="PF01783">
    <property type="entry name" value="Ribosomal_L32p"/>
    <property type="match status" value="1"/>
</dbReference>
<dbReference type="AlphaFoldDB" id="A0A2P6NVB1"/>
<evidence type="ECO:0000313" key="4">
    <source>
        <dbReference type="EMBL" id="PRP87917.1"/>
    </source>
</evidence>
<dbReference type="Proteomes" id="UP000241769">
    <property type="component" value="Unassembled WGS sequence"/>
</dbReference>
<dbReference type="InterPro" id="IPR011332">
    <property type="entry name" value="Ribosomal_zn-bd"/>
</dbReference>
<gene>
    <name evidence="4" type="ORF">PROFUN_02654</name>
</gene>
<evidence type="ECO:0000256" key="3">
    <source>
        <dbReference type="ARBA" id="ARBA00023274"/>
    </source>
</evidence>
<dbReference type="EMBL" id="MDYQ01000016">
    <property type="protein sequence ID" value="PRP87917.1"/>
    <property type="molecule type" value="Genomic_DNA"/>
</dbReference>
<keyword evidence="5" id="KW-1185">Reference proteome</keyword>
<accession>A0A2P6NVB1</accession>
<organism evidence="4 5">
    <name type="scientific">Planoprotostelium fungivorum</name>
    <dbReference type="NCBI Taxonomy" id="1890364"/>
    <lineage>
        <taxon>Eukaryota</taxon>
        <taxon>Amoebozoa</taxon>
        <taxon>Evosea</taxon>
        <taxon>Variosea</taxon>
        <taxon>Cavosteliida</taxon>
        <taxon>Cavosteliaceae</taxon>
        <taxon>Planoprotostelium</taxon>
    </lineage>
</organism>
<sequence length="106" mass="11632">MSLLTRGLLFKPLSQVGNTVVSTPVRGFHTSLPVQGVPQNKPSLRVRRIRHATQRLKAKDGITCKCGKTTPAHHICKVGCYNAFATRGQKPQDELNEVEDSTPVIV</sequence>
<dbReference type="GO" id="GO:0003735">
    <property type="term" value="F:structural constituent of ribosome"/>
    <property type="evidence" value="ECO:0007669"/>
    <property type="project" value="InterPro"/>
</dbReference>
<evidence type="ECO:0000256" key="1">
    <source>
        <dbReference type="ARBA" id="ARBA00008560"/>
    </source>
</evidence>
<evidence type="ECO:0008006" key="6">
    <source>
        <dbReference type="Google" id="ProtNLM"/>
    </source>
</evidence>
<keyword evidence="2" id="KW-0689">Ribosomal protein</keyword>
<proteinExistence type="inferred from homology"/>
<dbReference type="SUPFAM" id="SSF57829">
    <property type="entry name" value="Zn-binding ribosomal proteins"/>
    <property type="match status" value="1"/>
</dbReference>
<dbReference type="NCBIfam" id="TIGR01031">
    <property type="entry name" value="rpmF_bact"/>
    <property type="match status" value="1"/>
</dbReference>
<name>A0A2P6NVB1_9EUKA</name>
<dbReference type="GO" id="GO:0015934">
    <property type="term" value="C:large ribosomal subunit"/>
    <property type="evidence" value="ECO:0007669"/>
    <property type="project" value="InterPro"/>
</dbReference>
<evidence type="ECO:0000256" key="2">
    <source>
        <dbReference type="ARBA" id="ARBA00022980"/>
    </source>
</evidence>
<protein>
    <recommendedName>
        <fullName evidence="6">50S ribosomal protein L32</fullName>
    </recommendedName>
</protein>